<evidence type="ECO:0000256" key="7">
    <source>
        <dbReference type="ARBA" id="ARBA00047740"/>
    </source>
</evidence>
<proteinExistence type="inferred from homology"/>
<comment type="similarity">
    <text evidence="3 8">Belongs to the fungal TPase family.</text>
</comment>
<evidence type="ECO:0000256" key="1">
    <source>
        <dbReference type="ARBA" id="ARBA00001946"/>
    </source>
</evidence>
<evidence type="ECO:0000256" key="6">
    <source>
        <dbReference type="ARBA" id="ARBA00023242"/>
    </source>
</evidence>
<comment type="function">
    <text evidence="8">First step of mRNA capping. Converts the 5'-triphosphate end of a nascent mRNA chain into a diphosphate end.</text>
</comment>
<dbReference type="CDD" id="cd07470">
    <property type="entry name" value="CYTH-like_mRNA_RTPase"/>
    <property type="match status" value="1"/>
</dbReference>
<dbReference type="SUPFAM" id="SSF55154">
    <property type="entry name" value="CYTH-like phosphatases"/>
    <property type="match status" value="1"/>
</dbReference>
<dbReference type="AlphaFoldDB" id="A0A066WGW9"/>
<dbReference type="PANTHER" id="PTHR28118:SF1">
    <property type="entry name" value="POLYNUCLEOTIDE 5'-TRIPHOSPHATASE CTL1-RELATED"/>
    <property type="match status" value="1"/>
</dbReference>
<dbReference type="InterPro" id="IPR040343">
    <property type="entry name" value="Cet1/Ctl1"/>
</dbReference>
<keyword evidence="4 8" id="KW-0507">mRNA processing</keyword>
<evidence type="ECO:0000256" key="4">
    <source>
        <dbReference type="ARBA" id="ARBA00022664"/>
    </source>
</evidence>
<dbReference type="RefSeq" id="XP_013245895.1">
    <property type="nucleotide sequence ID" value="XM_013390441.1"/>
</dbReference>
<dbReference type="HOGENOM" id="CLU_018004_1_0_1"/>
<dbReference type="InParanoid" id="A0A066WGW9"/>
<dbReference type="Gene3D" id="3.20.100.10">
    <property type="entry name" value="mRNA triphosphatase Cet1-like"/>
    <property type="match status" value="1"/>
</dbReference>
<dbReference type="GO" id="GO:0004651">
    <property type="term" value="F:polynucleotide 5'-phosphatase activity"/>
    <property type="evidence" value="ECO:0007669"/>
    <property type="project" value="UniProtKB-UniRule"/>
</dbReference>
<organism evidence="10 11">
    <name type="scientific">Tilletiaria anomala (strain ATCC 24038 / CBS 436.72 / UBC 951)</name>
    <dbReference type="NCBI Taxonomy" id="1037660"/>
    <lineage>
        <taxon>Eukaryota</taxon>
        <taxon>Fungi</taxon>
        <taxon>Dikarya</taxon>
        <taxon>Basidiomycota</taxon>
        <taxon>Ustilaginomycotina</taxon>
        <taxon>Exobasidiomycetes</taxon>
        <taxon>Georgefischeriales</taxon>
        <taxon>Tilletiariaceae</taxon>
        <taxon>Tilletiaria</taxon>
    </lineage>
</organism>
<dbReference type="GeneID" id="25262773"/>
<dbReference type="GO" id="GO:0006370">
    <property type="term" value="P:7-methylguanosine mRNA capping"/>
    <property type="evidence" value="ECO:0007669"/>
    <property type="project" value="UniProtKB-UniRule"/>
</dbReference>
<comment type="subunit">
    <text evidence="8">Heterodimer. The mRNA-capping enzyme is composed of two separate chains alpha and beta, respectively a mRNA guanylyltransferase and an mRNA 5'-triphosphate monophosphatase.</text>
</comment>
<dbReference type="OMA" id="HHMIMTR"/>
<comment type="cofactor">
    <cofactor evidence="1 8">
        <name>Mg(2+)</name>
        <dbReference type="ChEBI" id="CHEBI:18420"/>
    </cofactor>
</comment>
<evidence type="ECO:0000256" key="3">
    <source>
        <dbReference type="ARBA" id="ARBA00006345"/>
    </source>
</evidence>
<name>A0A066WGW9_TILAU</name>
<dbReference type="Proteomes" id="UP000027361">
    <property type="component" value="Unassembled WGS sequence"/>
</dbReference>
<dbReference type="InterPro" id="IPR037009">
    <property type="entry name" value="mRNA_triPase_Cet1_sf"/>
</dbReference>
<keyword evidence="5 8" id="KW-0378">Hydrolase</keyword>
<dbReference type="EC" id="3.6.1.74" evidence="8"/>
<reference evidence="10 11" key="1">
    <citation type="submission" date="2014-05" db="EMBL/GenBank/DDBJ databases">
        <title>Draft genome sequence of a rare smut relative, Tilletiaria anomala UBC 951.</title>
        <authorList>
            <consortium name="DOE Joint Genome Institute"/>
            <person name="Toome M."/>
            <person name="Kuo A."/>
            <person name="Henrissat B."/>
            <person name="Lipzen A."/>
            <person name="Tritt A."/>
            <person name="Yoshinaga Y."/>
            <person name="Zane M."/>
            <person name="Barry K."/>
            <person name="Grigoriev I.V."/>
            <person name="Spatafora J.W."/>
            <person name="Aimea M.C."/>
        </authorList>
    </citation>
    <scope>NUCLEOTIDE SEQUENCE [LARGE SCALE GENOMIC DNA]</scope>
    <source>
        <strain evidence="10 11">UBC 951</strain>
    </source>
</reference>
<feature type="domain" description="mRNA triphosphatase Cet1-like" evidence="9">
    <location>
        <begin position="19"/>
        <end position="219"/>
    </location>
</feature>
<dbReference type="GO" id="GO:0031533">
    <property type="term" value="C:mRNA capping enzyme complex"/>
    <property type="evidence" value="ECO:0007669"/>
    <property type="project" value="UniProtKB-UniRule"/>
</dbReference>
<sequence>MPWPKPPLERSIFNVDPLDEFSVTIADWIWSHVQGLQNIEIEAKIGTLIDTSTNHRLRLPVLCETIVDMPGVRFESDMSAKQHAHFNAKLNEVVERTSSQSYKGDKVRYRRSMEADAFYHIPGSKERIRVTKNEETMKITNAIVKKRIANMEVYSPRSLFDFRISINTEEPVEPPDAEPAYIRNKNRVSYAHQCFQVDLTQVQTPENPYRQMHELEVEMLDVGSFLSLGEEARRQGESQKWTPFEDRVLILLNNVRMLIRNACPP</sequence>
<dbReference type="PANTHER" id="PTHR28118">
    <property type="entry name" value="POLYNUCLEOTIDE 5'-TRIPHOSPHATASE-RELATED"/>
    <property type="match status" value="1"/>
</dbReference>
<dbReference type="FunCoup" id="A0A066WGW9">
    <property type="interactions" value="37"/>
</dbReference>
<evidence type="ECO:0000256" key="5">
    <source>
        <dbReference type="ARBA" id="ARBA00022801"/>
    </source>
</evidence>
<dbReference type="InterPro" id="IPR004206">
    <property type="entry name" value="mRNA_triPase_Cet1"/>
</dbReference>
<accession>A0A066WGW9</accession>
<keyword evidence="11" id="KW-1185">Reference proteome</keyword>
<keyword evidence="6 8" id="KW-0539">Nucleus</keyword>
<dbReference type="OrthoDB" id="272147at2759"/>
<evidence type="ECO:0000256" key="8">
    <source>
        <dbReference type="RuleBase" id="RU367053"/>
    </source>
</evidence>
<comment type="subcellular location">
    <subcellularLocation>
        <location evidence="2 8">Nucleus</location>
    </subcellularLocation>
</comment>
<evidence type="ECO:0000259" key="9">
    <source>
        <dbReference type="Pfam" id="PF02940"/>
    </source>
</evidence>
<comment type="caution">
    <text evidence="10">The sequence shown here is derived from an EMBL/GenBank/DDBJ whole genome shotgun (WGS) entry which is preliminary data.</text>
</comment>
<dbReference type="GO" id="GO:0140818">
    <property type="term" value="F:mRNA 5'-triphosphate monophosphatase activity"/>
    <property type="evidence" value="ECO:0007669"/>
    <property type="project" value="UniProtKB-EC"/>
</dbReference>
<keyword evidence="8" id="KW-0506">mRNA capping</keyword>
<protein>
    <recommendedName>
        <fullName evidence="8">mRNA-capping enzyme subunit beta</fullName>
        <ecNumber evidence="8">3.6.1.74</ecNumber>
    </recommendedName>
    <alternativeName>
        <fullName evidence="8">mRNA 5'-phosphatase</fullName>
    </alternativeName>
    <alternativeName>
        <fullName evidence="8">mRNA 5'-triphosphate monophosphatase</fullName>
    </alternativeName>
</protein>
<evidence type="ECO:0000313" key="11">
    <source>
        <dbReference type="Proteomes" id="UP000027361"/>
    </source>
</evidence>
<evidence type="ECO:0000256" key="2">
    <source>
        <dbReference type="ARBA" id="ARBA00004123"/>
    </source>
</evidence>
<dbReference type="InterPro" id="IPR033469">
    <property type="entry name" value="CYTH-like_dom_sf"/>
</dbReference>
<dbReference type="STRING" id="1037660.A0A066WGW9"/>
<dbReference type="Pfam" id="PF02940">
    <property type="entry name" value="mRNA_triPase"/>
    <property type="match status" value="1"/>
</dbReference>
<dbReference type="EMBL" id="JMSN01000004">
    <property type="protein sequence ID" value="KDN53056.1"/>
    <property type="molecule type" value="Genomic_DNA"/>
</dbReference>
<gene>
    <name evidence="10" type="ORF">K437DRAFT_231061</name>
</gene>
<comment type="catalytic activity">
    <reaction evidence="7">
        <text>a 5'-end triphospho-ribonucleoside in mRNA + H2O = a 5'-end diphospho-ribonucleoside in mRNA + phosphate + H(+)</text>
        <dbReference type="Rhea" id="RHEA:67004"/>
        <dbReference type="Rhea" id="RHEA-COMP:17164"/>
        <dbReference type="Rhea" id="RHEA-COMP:17165"/>
        <dbReference type="ChEBI" id="CHEBI:15377"/>
        <dbReference type="ChEBI" id="CHEBI:15378"/>
        <dbReference type="ChEBI" id="CHEBI:43474"/>
        <dbReference type="ChEBI" id="CHEBI:167616"/>
        <dbReference type="ChEBI" id="CHEBI:167618"/>
        <dbReference type="EC" id="3.6.1.74"/>
    </reaction>
    <physiologicalReaction direction="left-to-right" evidence="7">
        <dbReference type="Rhea" id="RHEA:67005"/>
    </physiologicalReaction>
</comment>
<evidence type="ECO:0000313" key="10">
    <source>
        <dbReference type="EMBL" id="KDN53056.1"/>
    </source>
</evidence>